<dbReference type="Proteomes" id="UP000620550">
    <property type="component" value="Unassembled WGS sequence"/>
</dbReference>
<dbReference type="PROSITE" id="PS51257">
    <property type="entry name" value="PROKAR_LIPOPROTEIN"/>
    <property type="match status" value="1"/>
</dbReference>
<dbReference type="RefSeq" id="WP_189625281.1">
    <property type="nucleotide sequence ID" value="NZ_BNAF01000002.1"/>
</dbReference>
<gene>
    <name evidence="1" type="ORF">GCM10017764_07540</name>
</gene>
<evidence type="ECO:0000313" key="2">
    <source>
        <dbReference type="Proteomes" id="UP000620550"/>
    </source>
</evidence>
<dbReference type="InterPro" id="IPR011990">
    <property type="entry name" value="TPR-like_helical_dom_sf"/>
</dbReference>
<dbReference type="Gene3D" id="1.25.40.390">
    <property type="match status" value="1"/>
</dbReference>
<dbReference type="Pfam" id="PF12771">
    <property type="entry name" value="SusD-like_2"/>
    <property type="match status" value="1"/>
</dbReference>
<evidence type="ECO:0000313" key="1">
    <source>
        <dbReference type="EMBL" id="GHE23786.1"/>
    </source>
</evidence>
<dbReference type="SUPFAM" id="SSF48452">
    <property type="entry name" value="TPR-like"/>
    <property type="match status" value="1"/>
</dbReference>
<dbReference type="InterPro" id="IPR041662">
    <property type="entry name" value="SusD-like_2"/>
</dbReference>
<name>A0ABQ3HR82_9SPHI</name>
<evidence type="ECO:0008006" key="3">
    <source>
        <dbReference type="Google" id="ProtNLM"/>
    </source>
</evidence>
<protein>
    <recommendedName>
        <fullName evidence="3">Starch-binding protein</fullName>
    </recommendedName>
</protein>
<comment type="caution">
    <text evidence="1">The sequence shown here is derived from an EMBL/GenBank/DDBJ whole genome shotgun (WGS) entry which is preliminary data.</text>
</comment>
<keyword evidence="2" id="KW-1185">Reference proteome</keyword>
<proteinExistence type="predicted"/>
<organism evidence="1 2">
    <name type="scientific">Sphingobacterium griseoflavum</name>
    <dbReference type="NCBI Taxonomy" id="1474952"/>
    <lineage>
        <taxon>Bacteria</taxon>
        <taxon>Pseudomonadati</taxon>
        <taxon>Bacteroidota</taxon>
        <taxon>Sphingobacteriia</taxon>
        <taxon>Sphingobacteriales</taxon>
        <taxon>Sphingobacteriaceae</taxon>
        <taxon>Sphingobacterium</taxon>
    </lineage>
</organism>
<sequence length="532" mass="59979">MKNYLIKIGLVLGATGLIFSSCSKQSFDDLYRDPSKAEETTVDKQYAGLTYAMRELVVPSYWNYFVILRTTNLRYLQMVGWANEPNQLVPGAAATQDRWRMFYEGLAQFRAFEAVYNAAPTVEQQERRVFYLTAKIFFYDQTQQVVDLHGDIPWSKAGMLNANGGNYLASYAAYDNAVDIYRTMLDDLKVISSELNALSLTQKVTNNFVTQDIINRGDVTLWKKYCNSLRLRMLMRVSKSSEFSSRAQQEIAEIVNNPTTNPLVLSNAENIQIDIFDNTNPAIHSRGFRDGLESPGWYSNIASKVMIDNMNTNSDPRRRYMFEPGVGAPAGTYIGLDQSLTSGVQGQQMAGTTGQASQLAIYNRSTYSRNQNFPGILITAAEVNYLLAEHYLNVGNDASARSAFENGIKESMSMISSLRAISNDNTVVAPSAITTEEVNSYLASIGWGSNNIQKIALQKWLHFNIIQPIEAWAENRRLDYPVFSFRVEASDIQKEMPSRWNLPPSEAAYNTQNYEAVRSTDNLNTKIFWDVN</sequence>
<accession>A0ABQ3HR82</accession>
<dbReference type="EMBL" id="BNAF01000002">
    <property type="protein sequence ID" value="GHE23786.1"/>
    <property type="molecule type" value="Genomic_DNA"/>
</dbReference>
<reference evidence="2" key="1">
    <citation type="journal article" date="2019" name="Int. J. Syst. Evol. Microbiol.">
        <title>The Global Catalogue of Microorganisms (GCM) 10K type strain sequencing project: providing services to taxonomists for standard genome sequencing and annotation.</title>
        <authorList>
            <consortium name="The Broad Institute Genomics Platform"/>
            <consortium name="The Broad Institute Genome Sequencing Center for Infectious Disease"/>
            <person name="Wu L."/>
            <person name="Ma J."/>
        </authorList>
    </citation>
    <scope>NUCLEOTIDE SEQUENCE [LARGE SCALE GENOMIC DNA]</scope>
    <source>
        <strain evidence="2">CGMCC 1.12966</strain>
    </source>
</reference>